<gene>
    <name evidence="1" type="ORF">BDN72DRAFT_817404</name>
</gene>
<name>A0ACD3B103_9AGAR</name>
<evidence type="ECO:0000313" key="1">
    <source>
        <dbReference type="EMBL" id="TFK71466.1"/>
    </source>
</evidence>
<proteinExistence type="predicted"/>
<dbReference type="EMBL" id="ML208297">
    <property type="protein sequence ID" value="TFK71466.1"/>
    <property type="molecule type" value="Genomic_DNA"/>
</dbReference>
<keyword evidence="2" id="KW-1185">Reference proteome</keyword>
<evidence type="ECO:0000313" key="2">
    <source>
        <dbReference type="Proteomes" id="UP000308600"/>
    </source>
</evidence>
<reference evidence="1 2" key="1">
    <citation type="journal article" date="2019" name="Nat. Ecol. Evol.">
        <title>Megaphylogeny resolves global patterns of mushroom evolution.</title>
        <authorList>
            <person name="Varga T."/>
            <person name="Krizsan K."/>
            <person name="Foldi C."/>
            <person name="Dima B."/>
            <person name="Sanchez-Garcia M."/>
            <person name="Sanchez-Ramirez S."/>
            <person name="Szollosi G.J."/>
            <person name="Szarkandi J.G."/>
            <person name="Papp V."/>
            <person name="Albert L."/>
            <person name="Andreopoulos W."/>
            <person name="Angelini C."/>
            <person name="Antonin V."/>
            <person name="Barry K.W."/>
            <person name="Bougher N.L."/>
            <person name="Buchanan P."/>
            <person name="Buyck B."/>
            <person name="Bense V."/>
            <person name="Catcheside P."/>
            <person name="Chovatia M."/>
            <person name="Cooper J."/>
            <person name="Damon W."/>
            <person name="Desjardin D."/>
            <person name="Finy P."/>
            <person name="Geml J."/>
            <person name="Haridas S."/>
            <person name="Hughes K."/>
            <person name="Justo A."/>
            <person name="Karasinski D."/>
            <person name="Kautmanova I."/>
            <person name="Kiss B."/>
            <person name="Kocsube S."/>
            <person name="Kotiranta H."/>
            <person name="LaButti K.M."/>
            <person name="Lechner B.E."/>
            <person name="Liimatainen K."/>
            <person name="Lipzen A."/>
            <person name="Lukacs Z."/>
            <person name="Mihaltcheva S."/>
            <person name="Morgado L.N."/>
            <person name="Niskanen T."/>
            <person name="Noordeloos M.E."/>
            <person name="Ohm R.A."/>
            <person name="Ortiz-Santana B."/>
            <person name="Ovrebo C."/>
            <person name="Racz N."/>
            <person name="Riley R."/>
            <person name="Savchenko A."/>
            <person name="Shiryaev A."/>
            <person name="Soop K."/>
            <person name="Spirin V."/>
            <person name="Szebenyi C."/>
            <person name="Tomsovsky M."/>
            <person name="Tulloss R.E."/>
            <person name="Uehling J."/>
            <person name="Grigoriev I.V."/>
            <person name="Vagvolgyi C."/>
            <person name="Papp T."/>
            <person name="Martin F.M."/>
            <person name="Miettinen O."/>
            <person name="Hibbett D.S."/>
            <person name="Nagy L.G."/>
        </authorList>
    </citation>
    <scope>NUCLEOTIDE SEQUENCE [LARGE SCALE GENOMIC DNA]</scope>
    <source>
        <strain evidence="1 2">NL-1719</strain>
    </source>
</reference>
<accession>A0ACD3B103</accession>
<sequence>MSKQDHPPLTTPNEVVEIHDKTRLQVAESSTTPTQTYILPPTHFLSLSRPSTSTTSPSTSAKESVVPSFPFADFHVNGNTTNPILTTFHNDDSFTSPFPIGSTYSAGAPDTTTLAAHDFDVDNRTGFMPPDPPIARLPTPWDLWESILDDAIQRRLQLSEKRGLTNEEKEESEGWRRRVRELPTKPISQSLTSSETLLRRAHLVLAWITHFYIHTLPPTSTIRIPPPITIPLLQICDELQLPPVLTYSDDVLYNWNSIPIPINDNDTSPSQSPPPPPASWSWTSPGIPPFPSLRTNTTFTSTPDESQFYLTSARMEFRGVEALTLMRDMMDEMFVSDDIAIRRVTGSLVRMKEVVGEMKGLLMGVRDGVGVETFYREIRPWFRGEDSVDKEGRREWVFEGLEEWNEGVDEYNLLQLQLQLDAGAEEGSRTPTQTTTPHPNPHPSQPPLFLKRKKLVKPTDLSGASAGQSTLIHALDIFLGVRSATKEKEGLVMKMQKYMPRYHRAFLSHLMSTKRTLRQFVLDVIGEEEGGDYHDVDGRADDAGYLGESEADGVGGWTDVMDTDSIGKEEKRALKDAYNGAVTALKELRDGHMVIVAQYILAPARRYAAELKVPEDSDGDRAGEEKLKTSVGGRWGGGSWRKVGEGEGNGRYGCG</sequence>
<organism evidence="1 2">
    <name type="scientific">Pluteus cervinus</name>
    <dbReference type="NCBI Taxonomy" id="181527"/>
    <lineage>
        <taxon>Eukaryota</taxon>
        <taxon>Fungi</taxon>
        <taxon>Dikarya</taxon>
        <taxon>Basidiomycota</taxon>
        <taxon>Agaricomycotina</taxon>
        <taxon>Agaricomycetes</taxon>
        <taxon>Agaricomycetidae</taxon>
        <taxon>Agaricales</taxon>
        <taxon>Pluteineae</taxon>
        <taxon>Pluteaceae</taxon>
        <taxon>Pluteus</taxon>
    </lineage>
</organism>
<dbReference type="Proteomes" id="UP000308600">
    <property type="component" value="Unassembled WGS sequence"/>
</dbReference>
<protein>
    <submittedName>
        <fullName evidence="1">Uncharacterized protein</fullName>
    </submittedName>
</protein>